<evidence type="ECO:0000313" key="2">
    <source>
        <dbReference type="Proteomes" id="UP000245383"/>
    </source>
</evidence>
<comment type="caution">
    <text evidence="1">The sequence shown here is derived from an EMBL/GenBank/DDBJ whole genome shotgun (WGS) entry which is preliminary data.</text>
</comment>
<proteinExistence type="predicted"/>
<dbReference type="EMBL" id="MBFR01000045">
    <property type="protein sequence ID" value="PVU95852.1"/>
    <property type="molecule type" value="Genomic_DNA"/>
</dbReference>
<dbReference type="OrthoDB" id="10668389at2759"/>
<name>A0A2T9YU31_9FUNG</name>
<dbReference type="Proteomes" id="UP000245383">
    <property type="component" value="Unassembled WGS sequence"/>
</dbReference>
<keyword evidence="2" id="KW-1185">Reference proteome</keyword>
<evidence type="ECO:0000313" key="1">
    <source>
        <dbReference type="EMBL" id="PVU95852.1"/>
    </source>
</evidence>
<dbReference type="AlphaFoldDB" id="A0A2T9YU31"/>
<reference evidence="1 2" key="1">
    <citation type="journal article" date="2018" name="MBio">
        <title>Comparative Genomics Reveals the Core Gene Toolbox for the Fungus-Insect Symbiosis.</title>
        <authorList>
            <person name="Wang Y."/>
            <person name="Stata M."/>
            <person name="Wang W."/>
            <person name="Stajich J.E."/>
            <person name="White M.M."/>
            <person name="Moncalvo J.M."/>
        </authorList>
    </citation>
    <scope>NUCLEOTIDE SEQUENCE [LARGE SCALE GENOMIC DNA]</scope>
    <source>
        <strain evidence="1 2">SWE-8-4</strain>
    </source>
</reference>
<sequence>MHNVYIKGLENALGFVIFNTLKESSNYPSAINHIFRNNQNPTPRSNKIYKEGNPATFALESFIGKAQAINNTICTSTPECCRPLCADILRQYYNAFIRKEIWGYEFTQINRDSRKYLEIPLNNKYSATSTYAQSKLNLADAPTTITHNTVLKNGNMVSGPTGTVYTTNTASISNHSNSGPKKRKVTLHEKQELVLDGMKD</sequence>
<organism evidence="1 2">
    <name type="scientific">Smittium simulii</name>
    <dbReference type="NCBI Taxonomy" id="133385"/>
    <lineage>
        <taxon>Eukaryota</taxon>
        <taxon>Fungi</taxon>
        <taxon>Fungi incertae sedis</taxon>
        <taxon>Zoopagomycota</taxon>
        <taxon>Kickxellomycotina</taxon>
        <taxon>Harpellomycetes</taxon>
        <taxon>Harpellales</taxon>
        <taxon>Legeriomycetaceae</taxon>
        <taxon>Smittium</taxon>
    </lineage>
</organism>
<protein>
    <submittedName>
        <fullName evidence="1">Uncharacterized protein</fullName>
    </submittedName>
</protein>
<gene>
    <name evidence="1" type="ORF">BB561_001552</name>
</gene>
<accession>A0A2T9YU31</accession>